<dbReference type="PANTHER" id="PTHR10954:SF23">
    <property type="entry name" value="RIBONUCLEASE"/>
    <property type="match status" value="1"/>
</dbReference>
<dbReference type="GO" id="GO:0005737">
    <property type="term" value="C:cytoplasm"/>
    <property type="evidence" value="ECO:0007669"/>
    <property type="project" value="UniProtKB-SubCell"/>
</dbReference>
<dbReference type="GO" id="GO:0004523">
    <property type="term" value="F:RNA-DNA hybrid ribonuclease activity"/>
    <property type="evidence" value="ECO:0007669"/>
    <property type="project" value="UniProtKB-EC"/>
</dbReference>
<comment type="caution">
    <text evidence="11">The sequence shown here is derived from an EMBL/GenBank/DDBJ whole genome shotgun (WGS) entry which is preliminary data.</text>
</comment>
<name>X1ABL3_9ZZZZ</name>
<dbReference type="InterPro" id="IPR001352">
    <property type="entry name" value="RNase_HII/HIII"/>
</dbReference>
<dbReference type="InterPro" id="IPR024567">
    <property type="entry name" value="RNase_HII/HIII_dom"/>
</dbReference>
<keyword evidence="6" id="KW-0540">Nuclease</keyword>
<keyword evidence="7" id="KW-0479">Metal-binding</keyword>
<evidence type="ECO:0000313" key="11">
    <source>
        <dbReference type="EMBL" id="GAG70078.1"/>
    </source>
</evidence>
<evidence type="ECO:0000259" key="10">
    <source>
        <dbReference type="PROSITE" id="PS51975"/>
    </source>
</evidence>
<evidence type="ECO:0000256" key="4">
    <source>
        <dbReference type="ARBA" id="ARBA00012180"/>
    </source>
</evidence>
<dbReference type="GO" id="GO:0006298">
    <property type="term" value="P:mismatch repair"/>
    <property type="evidence" value="ECO:0007669"/>
    <property type="project" value="TreeGrafter"/>
</dbReference>
<dbReference type="PANTHER" id="PTHR10954">
    <property type="entry name" value="RIBONUCLEASE H2 SUBUNIT A"/>
    <property type="match status" value="1"/>
</dbReference>
<dbReference type="Pfam" id="PF01351">
    <property type="entry name" value="RNase_HII"/>
    <property type="match status" value="1"/>
</dbReference>
<dbReference type="GO" id="GO:0032299">
    <property type="term" value="C:ribonuclease H2 complex"/>
    <property type="evidence" value="ECO:0007669"/>
    <property type="project" value="TreeGrafter"/>
</dbReference>
<evidence type="ECO:0000256" key="7">
    <source>
        <dbReference type="ARBA" id="ARBA00022723"/>
    </source>
</evidence>
<dbReference type="SUPFAM" id="SSF53098">
    <property type="entry name" value="Ribonuclease H-like"/>
    <property type="match status" value="1"/>
</dbReference>
<dbReference type="AlphaFoldDB" id="X1ABL3"/>
<dbReference type="PROSITE" id="PS51975">
    <property type="entry name" value="RNASE_H_2"/>
    <property type="match status" value="1"/>
</dbReference>
<dbReference type="GO" id="GO:0043137">
    <property type="term" value="P:DNA replication, removal of RNA primer"/>
    <property type="evidence" value="ECO:0007669"/>
    <property type="project" value="TreeGrafter"/>
</dbReference>
<comment type="function">
    <text evidence="2">Endonuclease that specifically degrades the RNA of RNA-DNA hybrids.</text>
</comment>
<dbReference type="InterPro" id="IPR012337">
    <property type="entry name" value="RNaseH-like_sf"/>
</dbReference>
<keyword evidence="5" id="KW-0963">Cytoplasm</keyword>
<reference evidence="11" key="1">
    <citation type="journal article" date="2014" name="Front. Microbiol.">
        <title>High frequency of phylogenetically diverse reductive dehalogenase-homologous genes in deep subseafloor sedimentary metagenomes.</title>
        <authorList>
            <person name="Kawai M."/>
            <person name="Futagami T."/>
            <person name="Toyoda A."/>
            <person name="Takaki Y."/>
            <person name="Nishi S."/>
            <person name="Hori S."/>
            <person name="Arai W."/>
            <person name="Tsubouchi T."/>
            <person name="Morono Y."/>
            <person name="Uchiyama I."/>
            <person name="Ito T."/>
            <person name="Fujiyama A."/>
            <person name="Inagaki F."/>
            <person name="Takami H."/>
        </authorList>
    </citation>
    <scope>NUCLEOTIDE SEQUENCE</scope>
    <source>
        <strain evidence="11">Expedition CK06-06</strain>
    </source>
</reference>
<organism evidence="11">
    <name type="scientific">marine sediment metagenome</name>
    <dbReference type="NCBI Taxonomy" id="412755"/>
    <lineage>
        <taxon>unclassified sequences</taxon>
        <taxon>metagenomes</taxon>
        <taxon>ecological metagenomes</taxon>
    </lineage>
</organism>
<evidence type="ECO:0000256" key="6">
    <source>
        <dbReference type="ARBA" id="ARBA00022722"/>
    </source>
</evidence>
<evidence type="ECO:0000256" key="5">
    <source>
        <dbReference type="ARBA" id="ARBA00022490"/>
    </source>
</evidence>
<evidence type="ECO:0000256" key="3">
    <source>
        <dbReference type="ARBA" id="ARBA00004496"/>
    </source>
</evidence>
<evidence type="ECO:0000256" key="8">
    <source>
        <dbReference type="ARBA" id="ARBA00022759"/>
    </source>
</evidence>
<dbReference type="EMBL" id="BART01008187">
    <property type="protein sequence ID" value="GAG70078.1"/>
    <property type="molecule type" value="Genomic_DNA"/>
</dbReference>
<dbReference type="GO" id="GO:0046872">
    <property type="term" value="F:metal ion binding"/>
    <property type="evidence" value="ECO:0007669"/>
    <property type="project" value="UniProtKB-KW"/>
</dbReference>
<dbReference type="Gene3D" id="3.30.420.10">
    <property type="entry name" value="Ribonuclease H-like superfamily/Ribonuclease H"/>
    <property type="match status" value="1"/>
</dbReference>
<sequence length="108" mass="11912">MIAGLDEAGRGPVFSNMVLCGVLFDERMLDELKAAGVRDSKLLSPKKRGVLAKFITEKALKVEIIELSPAEIDELRLVKKINLNEIEAINFARDRRVLAEVQPPAGLV</sequence>
<accession>X1ABL3</accession>
<keyword evidence="9" id="KW-0378">Hydrolase</keyword>
<dbReference type="InterPro" id="IPR036397">
    <property type="entry name" value="RNaseH_sf"/>
</dbReference>
<evidence type="ECO:0000256" key="9">
    <source>
        <dbReference type="ARBA" id="ARBA00022801"/>
    </source>
</evidence>
<gene>
    <name evidence="11" type="ORF">S01H4_18461</name>
</gene>
<dbReference type="GO" id="GO:0003723">
    <property type="term" value="F:RNA binding"/>
    <property type="evidence" value="ECO:0007669"/>
    <property type="project" value="InterPro"/>
</dbReference>
<evidence type="ECO:0000256" key="1">
    <source>
        <dbReference type="ARBA" id="ARBA00000077"/>
    </source>
</evidence>
<feature type="domain" description="RNase H type-2" evidence="10">
    <location>
        <begin position="1"/>
        <end position="108"/>
    </location>
</feature>
<proteinExistence type="predicted"/>
<comment type="subcellular location">
    <subcellularLocation>
        <location evidence="3">Cytoplasm</location>
    </subcellularLocation>
</comment>
<dbReference type="EC" id="3.1.26.4" evidence="4"/>
<protein>
    <recommendedName>
        <fullName evidence="4">ribonuclease H</fullName>
        <ecNumber evidence="4">3.1.26.4</ecNumber>
    </recommendedName>
</protein>
<keyword evidence="8" id="KW-0255">Endonuclease</keyword>
<evidence type="ECO:0000256" key="2">
    <source>
        <dbReference type="ARBA" id="ARBA00004065"/>
    </source>
</evidence>
<comment type="catalytic activity">
    <reaction evidence="1">
        <text>Endonucleolytic cleavage to 5'-phosphomonoester.</text>
        <dbReference type="EC" id="3.1.26.4"/>
    </reaction>
</comment>